<dbReference type="AlphaFoldDB" id="A0A1G1VJN2"/>
<dbReference type="InterPro" id="IPR046336">
    <property type="entry name" value="Lon_prtase_N_sf"/>
</dbReference>
<evidence type="ECO:0000259" key="17">
    <source>
        <dbReference type="PROSITE" id="PS51787"/>
    </source>
</evidence>
<evidence type="ECO:0000256" key="1">
    <source>
        <dbReference type="ARBA" id="ARBA00004496"/>
    </source>
</evidence>
<feature type="binding site" evidence="10 13">
    <location>
        <begin position="367"/>
        <end position="374"/>
    </location>
    <ligand>
        <name>ATP</name>
        <dbReference type="ChEBI" id="CHEBI:30616"/>
    </ligand>
</feature>
<keyword evidence="5 10" id="KW-0378">Hydrolase</keyword>
<dbReference type="InterPro" id="IPR027065">
    <property type="entry name" value="Lon_Prtase"/>
</dbReference>
<dbReference type="EMBL" id="MHCH01000062">
    <property type="protein sequence ID" value="OGY15628.1"/>
    <property type="molecule type" value="Genomic_DNA"/>
</dbReference>
<comment type="subunit">
    <text evidence="10 11">Homohexamer. Organized in a ring with a central cavity.</text>
</comment>
<feature type="active site" evidence="10 12">
    <location>
        <position position="690"/>
    </location>
</feature>
<dbReference type="Gene3D" id="1.20.58.1480">
    <property type="match status" value="1"/>
</dbReference>
<dbReference type="Pfam" id="PF02190">
    <property type="entry name" value="LON_substr_bdg"/>
    <property type="match status" value="1"/>
</dbReference>
<feature type="active site" evidence="10 12">
    <location>
        <position position="733"/>
    </location>
</feature>
<dbReference type="InterPro" id="IPR008268">
    <property type="entry name" value="Peptidase_S16_AS"/>
</dbReference>
<dbReference type="InterPro" id="IPR015947">
    <property type="entry name" value="PUA-like_sf"/>
</dbReference>
<comment type="subcellular location">
    <subcellularLocation>
        <location evidence="1 10 11">Cytoplasm</location>
    </subcellularLocation>
</comment>
<dbReference type="PIRSF" id="PIRSF001174">
    <property type="entry name" value="Lon_proteas"/>
    <property type="match status" value="1"/>
</dbReference>
<dbReference type="FunFam" id="3.40.50.300:FF:000021">
    <property type="entry name" value="Lon protease homolog"/>
    <property type="match status" value="1"/>
</dbReference>
<reference evidence="18 19" key="1">
    <citation type="journal article" date="2016" name="Nat. Commun.">
        <title>Thousands of microbial genomes shed light on interconnected biogeochemical processes in an aquifer system.</title>
        <authorList>
            <person name="Anantharaman K."/>
            <person name="Brown C.T."/>
            <person name="Hug L.A."/>
            <person name="Sharon I."/>
            <person name="Castelle C.J."/>
            <person name="Probst A.J."/>
            <person name="Thomas B.C."/>
            <person name="Singh A."/>
            <person name="Wilkins M.J."/>
            <person name="Karaoz U."/>
            <person name="Brodie E.L."/>
            <person name="Williams K.H."/>
            <person name="Hubbard S.S."/>
            <person name="Banfield J.F."/>
        </authorList>
    </citation>
    <scope>NUCLEOTIDE SEQUENCE [LARGE SCALE GENOMIC DNA]</scope>
</reference>
<keyword evidence="3 10" id="KW-0645">Protease</keyword>
<feature type="domain" description="Lon N-terminal" evidence="17">
    <location>
        <begin position="3"/>
        <end position="195"/>
    </location>
</feature>
<comment type="function">
    <text evidence="10">ATP-dependent serine protease that mediates the selective degradation of mutant and abnormal proteins as well as certain short-lived regulatory proteins. Required for cellular homeostasis and for survival from DNA damage and developmental changes induced by stress. Degrades polypeptides processively to yield small peptide fragments that are 5 to 10 amino acids long. Binds to DNA in a double-stranded, site-specific manner.</text>
</comment>
<evidence type="ECO:0000256" key="11">
    <source>
        <dbReference type="PIRNR" id="PIRNR001174"/>
    </source>
</evidence>
<gene>
    <name evidence="10" type="primary">lon</name>
    <name evidence="18" type="ORF">A2784_04410</name>
</gene>
<dbReference type="InterPro" id="IPR003593">
    <property type="entry name" value="AAA+_ATPase"/>
</dbReference>
<dbReference type="PROSITE" id="PS51786">
    <property type="entry name" value="LON_PROTEOLYTIC"/>
    <property type="match status" value="1"/>
</dbReference>
<dbReference type="SUPFAM" id="SSF88697">
    <property type="entry name" value="PUA domain-like"/>
    <property type="match status" value="1"/>
</dbReference>
<evidence type="ECO:0000256" key="12">
    <source>
        <dbReference type="PIRSR" id="PIRSR001174-1"/>
    </source>
</evidence>
<evidence type="ECO:0000256" key="10">
    <source>
        <dbReference type="HAMAP-Rule" id="MF_01973"/>
    </source>
</evidence>
<dbReference type="InterPro" id="IPR003111">
    <property type="entry name" value="Lon_prtase_N"/>
</dbReference>
<dbReference type="SUPFAM" id="SSF52540">
    <property type="entry name" value="P-loop containing nucleoside triphosphate hydrolases"/>
    <property type="match status" value="1"/>
</dbReference>
<evidence type="ECO:0000256" key="5">
    <source>
        <dbReference type="ARBA" id="ARBA00022801"/>
    </source>
</evidence>
<sequence length="783" mass="87171">MLLPLVAIREGVVFPHTEAVLTFGRSKSVAGVEAAFRSNRQIVFVTQKNSKVDEPQETDFYRVGTLCTIERTLKTDREINALVRGMGRVKIDYLKVEDPYMLAEVTPMPEIQESSDEMQALVKHLTGEFHRAVNLGKSVEFLSFMKLMSGVEAAELADQVATALDIDTGQKQQLLEQLNVRERLEKIGDYLAHEIKVLELEHNIASKTQKKFDKNMRETVLRERMRTIKKELGEMDDEDKDIQELKVKIAKAGMPMEAAKKATKELARLGKMSPHNPEAGYIRGWLETMIEMPWSERTPNNVSVAAAGQVLNDDHYGLEEVKERILEYLAVMKLKGQQRQAEKDDSESKVLKTADDSVVPTILCFVGPPGVGKTSIGRSIARALGRKFIRVSLGGIRDEAEIRGHRRTYVGAMPGRIIQGIKNVGTKNPVFMLDEIDKIGNDFRGDPSAALLEALDPEQNKEFSDHYLEAVFDLSEVMFITTANILDTIPPALRDRLEVIRFSGYTEEEKEQIARKYLVKKMLNANAVSKDQLAISAATLKTLIKRYTREAGVRNLEREIAKIFRKVAKKIAEGKVKMAKITPRSLNKYLGPQRFSQTLAETRDEVGLVTGLAWTQAGGDIIFVEASVVPGTGKLTLTGQLGEVMKESAKAAISYVRSRWSQLELKANFYQHTDVHIHIPEGAVPKDGPSAGITMTTALVSALTKRPVKSNLAMTGEVTLRGRVLEIGGVKEKIIAASRAGIKAVILPKANKKDLVEVPPKVRKGIGFHFVEHMDEVMQLALK</sequence>
<keyword evidence="6 10" id="KW-0720">Serine protease</keyword>
<dbReference type="InterPro" id="IPR003959">
    <property type="entry name" value="ATPase_AAA_core"/>
</dbReference>
<dbReference type="SUPFAM" id="SSF54211">
    <property type="entry name" value="Ribosomal protein S5 domain 2-like"/>
    <property type="match status" value="1"/>
</dbReference>
<dbReference type="GO" id="GO:0043565">
    <property type="term" value="F:sequence-specific DNA binding"/>
    <property type="evidence" value="ECO:0007669"/>
    <property type="project" value="UniProtKB-UniRule"/>
</dbReference>
<dbReference type="PROSITE" id="PS01046">
    <property type="entry name" value="LON_SER"/>
    <property type="match status" value="1"/>
</dbReference>
<dbReference type="PRINTS" id="PR00830">
    <property type="entry name" value="ENDOLAPTASE"/>
</dbReference>
<dbReference type="GO" id="GO:0005524">
    <property type="term" value="F:ATP binding"/>
    <property type="evidence" value="ECO:0007669"/>
    <property type="project" value="UniProtKB-UniRule"/>
</dbReference>
<keyword evidence="7 10" id="KW-0067">ATP-binding</keyword>
<keyword evidence="8 10" id="KW-0346">Stress response</keyword>
<evidence type="ECO:0000259" key="16">
    <source>
        <dbReference type="PROSITE" id="PS51786"/>
    </source>
</evidence>
<keyword evidence="2 10" id="KW-0963">Cytoplasm</keyword>
<dbReference type="Pfam" id="PF05362">
    <property type="entry name" value="Lon_C"/>
    <property type="match status" value="1"/>
</dbReference>
<dbReference type="Proteomes" id="UP000177324">
    <property type="component" value="Unassembled WGS sequence"/>
</dbReference>
<dbReference type="GO" id="GO:0034605">
    <property type="term" value="P:cellular response to heat"/>
    <property type="evidence" value="ECO:0007669"/>
    <property type="project" value="UniProtKB-UniRule"/>
</dbReference>
<dbReference type="CDD" id="cd19500">
    <property type="entry name" value="RecA-like_Lon"/>
    <property type="match status" value="1"/>
</dbReference>
<dbReference type="Gene3D" id="2.30.130.40">
    <property type="entry name" value="LON domain-like"/>
    <property type="match status" value="1"/>
</dbReference>
<evidence type="ECO:0000256" key="7">
    <source>
        <dbReference type="ARBA" id="ARBA00022840"/>
    </source>
</evidence>
<dbReference type="InterPro" id="IPR027417">
    <property type="entry name" value="P-loop_NTPase"/>
</dbReference>
<dbReference type="InterPro" id="IPR014721">
    <property type="entry name" value="Ribsml_uS5_D2-typ_fold_subgr"/>
</dbReference>
<comment type="catalytic activity">
    <reaction evidence="9 10 11 14">
        <text>Hydrolysis of proteins in presence of ATP.</text>
        <dbReference type="EC" id="3.4.21.53"/>
    </reaction>
</comment>
<dbReference type="GO" id="GO:0004252">
    <property type="term" value="F:serine-type endopeptidase activity"/>
    <property type="evidence" value="ECO:0007669"/>
    <property type="project" value="UniProtKB-UniRule"/>
</dbReference>
<dbReference type="HAMAP" id="MF_01973">
    <property type="entry name" value="lon_bact"/>
    <property type="match status" value="1"/>
</dbReference>
<dbReference type="InterPro" id="IPR027543">
    <property type="entry name" value="Lon_bac"/>
</dbReference>
<evidence type="ECO:0000256" key="14">
    <source>
        <dbReference type="PROSITE-ProRule" id="PRU01122"/>
    </source>
</evidence>
<dbReference type="PROSITE" id="PS51787">
    <property type="entry name" value="LON_N"/>
    <property type="match status" value="1"/>
</dbReference>
<dbReference type="STRING" id="1797589.A2784_04410"/>
<comment type="caution">
    <text evidence="18">The sequence shown here is derived from an EMBL/GenBank/DDBJ whole genome shotgun (WGS) entry which is preliminary data.</text>
</comment>
<dbReference type="InterPro" id="IPR008269">
    <property type="entry name" value="Lon_proteolytic"/>
</dbReference>
<dbReference type="InterPro" id="IPR004815">
    <property type="entry name" value="Lon_bac/euk-typ"/>
</dbReference>
<comment type="similarity">
    <text evidence="10 11 14 15">Belongs to the peptidase S16 family.</text>
</comment>
<dbReference type="Gene3D" id="1.20.5.5270">
    <property type="match status" value="1"/>
</dbReference>
<dbReference type="SMART" id="SM00464">
    <property type="entry name" value="LON"/>
    <property type="match status" value="1"/>
</dbReference>
<dbReference type="InterPro" id="IPR054594">
    <property type="entry name" value="Lon_lid"/>
</dbReference>
<organism evidence="18 19">
    <name type="scientific">Candidatus Chisholmbacteria bacterium RIFCSPHIGHO2_01_FULL_48_12</name>
    <dbReference type="NCBI Taxonomy" id="1797589"/>
    <lineage>
        <taxon>Bacteria</taxon>
        <taxon>Candidatus Chisholmiibacteriota</taxon>
    </lineage>
</organism>
<dbReference type="InterPro" id="IPR020568">
    <property type="entry name" value="Ribosomal_Su5_D2-typ_SF"/>
</dbReference>
<evidence type="ECO:0000256" key="4">
    <source>
        <dbReference type="ARBA" id="ARBA00022741"/>
    </source>
</evidence>
<dbReference type="GO" id="GO:0016887">
    <property type="term" value="F:ATP hydrolysis activity"/>
    <property type="evidence" value="ECO:0007669"/>
    <property type="project" value="UniProtKB-UniRule"/>
</dbReference>
<evidence type="ECO:0000256" key="13">
    <source>
        <dbReference type="PIRSR" id="PIRSR001174-2"/>
    </source>
</evidence>
<dbReference type="GO" id="GO:0006515">
    <property type="term" value="P:protein quality control for misfolded or incompletely synthesized proteins"/>
    <property type="evidence" value="ECO:0007669"/>
    <property type="project" value="UniProtKB-UniRule"/>
</dbReference>
<dbReference type="Pfam" id="PF00004">
    <property type="entry name" value="AAA"/>
    <property type="match status" value="1"/>
</dbReference>
<name>A0A1G1VJN2_9BACT</name>
<dbReference type="EC" id="3.4.21.53" evidence="10 11"/>
<evidence type="ECO:0000256" key="6">
    <source>
        <dbReference type="ARBA" id="ARBA00022825"/>
    </source>
</evidence>
<dbReference type="PANTHER" id="PTHR10046">
    <property type="entry name" value="ATP DEPENDENT LON PROTEASE FAMILY MEMBER"/>
    <property type="match status" value="1"/>
</dbReference>
<evidence type="ECO:0000256" key="9">
    <source>
        <dbReference type="ARBA" id="ARBA00050665"/>
    </source>
</evidence>
<proteinExistence type="evidence at transcript level"/>
<dbReference type="NCBIfam" id="TIGR00763">
    <property type="entry name" value="lon"/>
    <property type="match status" value="1"/>
</dbReference>
<keyword evidence="4 10" id="KW-0547">Nucleotide-binding</keyword>
<dbReference type="FunFam" id="1.20.5.5270:FF:000002">
    <property type="entry name" value="Lon protease homolog"/>
    <property type="match status" value="1"/>
</dbReference>
<evidence type="ECO:0000256" key="2">
    <source>
        <dbReference type="ARBA" id="ARBA00022490"/>
    </source>
</evidence>
<feature type="domain" description="Lon proteolytic" evidence="16">
    <location>
        <begin position="603"/>
        <end position="783"/>
    </location>
</feature>
<evidence type="ECO:0000256" key="8">
    <source>
        <dbReference type="ARBA" id="ARBA00023016"/>
    </source>
</evidence>
<dbReference type="SMART" id="SM00382">
    <property type="entry name" value="AAA"/>
    <property type="match status" value="1"/>
</dbReference>
<dbReference type="Gene3D" id="3.30.230.10">
    <property type="match status" value="1"/>
</dbReference>
<dbReference type="Pfam" id="PF22667">
    <property type="entry name" value="Lon_lid"/>
    <property type="match status" value="1"/>
</dbReference>
<dbReference type="Gene3D" id="1.10.8.60">
    <property type="match status" value="1"/>
</dbReference>
<dbReference type="GO" id="GO:0004176">
    <property type="term" value="F:ATP-dependent peptidase activity"/>
    <property type="evidence" value="ECO:0007669"/>
    <property type="project" value="UniProtKB-UniRule"/>
</dbReference>
<evidence type="ECO:0000256" key="3">
    <source>
        <dbReference type="ARBA" id="ARBA00022670"/>
    </source>
</evidence>
<accession>A0A1G1VJN2</accession>
<comment type="induction">
    <text evidence="10">By heat shock.</text>
</comment>
<dbReference type="Gene3D" id="3.40.50.300">
    <property type="entry name" value="P-loop containing nucleotide triphosphate hydrolases"/>
    <property type="match status" value="1"/>
</dbReference>
<evidence type="ECO:0000313" key="19">
    <source>
        <dbReference type="Proteomes" id="UP000177324"/>
    </source>
</evidence>
<protein>
    <recommendedName>
        <fullName evidence="10 11">Lon protease</fullName>
        <ecNumber evidence="10 11">3.4.21.53</ecNumber>
    </recommendedName>
    <alternativeName>
        <fullName evidence="10">ATP-dependent protease La</fullName>
    </alternativeName>
</protein>
<evidence type="ECO:0000313" key="18">
    <source>
        <dbReference type="EMBL" id="OGY15628.1"/>
    </source>
</evidence>
<dbReference type="GO" id="GO:0005737">
    <property type="term" value="C:cytoplasm"/>
    <property type="evidence" value="ECO:0007669"/>
    <property type="project" value="UniProtKB-SubCell"/>
</dbReference>
<evidence type="ECO:0000256" key="15">
    <source>
        <dbReference type="RuleBase" id="RU000591"/>
    </source>
</evidence>